<dbReference type="AlphaFoldDB" id="A0A8W7PQL7"/>
<name>A0A8W7PQL7_ANOCL</name>
<evidence type="ECO:0000313" key="2">
    <source>
        <dbReference type="EnsemblMetazoa" id="ACOM035851-PA.1"/>
    </source>
</evidence>
<reference evidence="2" key="1">
    <citation type="submission" date="2022-08" db="UniProtKB">
        <authorList>
            <consortium name="EnsemblMetazoa"/>
        </authorList>
    </citation>
    <scope>IDENTIFICATION</scope>
</reference>
<dbReference type="EnsemblMetazoa" id="ACOM035851-RA">
    <property type="protein sequence ID" value="ACOM035851-PA.1"/>
    <property type="gene ID" value="ACOM035851"/>
</dbReference>
<dbReference type="Proteomes" id="UP000075882">
    <property type="component" value="Unassembled WGS sequence"/>
</dbReference>
<evidence type="ECO:0000256" key="1">
    <source>
        <dbReference type="SAM" id="MobiDB-lite"/>
    </source>
</evidence>
<proteinExistence type="predicted"/>
<protein>
    <submittedName>
        <fullName evidence="2">Uncharacterized protein</fullName>
    </submittedName>
</protein>
<sequence length="255" mass="27064">MAPRRSLIWMFGSSIQPPTSVWPRVTACSSSAVADGAPSKIMLSAVRPQVGPFCSIGSTFWTRSSRGGAYWQTRFRKQAFCISGYWVAQAHSPDESMAGWFADLLMRLLLLLSTSRFSSERGVLAGGGGGGATPPPDTGGGAGGGVGGGDGVLFDMVLATRSGEEVDRAKWSCFGRGRWPVVPNSWCTVGSNGSCSAQFPPVGWMQASEQAGGRSPQSPQDFPSKLEFCSTRDISQCESSFCIVYGHWPRLSGSV</sequence>
<feature type="region of interest" description="Disordered" evidence="1">
    <location>
        <begin position="125"/>
        <end position="145"/>
    </location>
</feature>
<organism evidence="2">
    <name type="scientific">Anopheles coluzzii</name>
    <name type="common">African malaria mosquito</name>
    <dbReference type="NCBI Taxonomy" id="1518534"/>
    <lineage>
        <taxon>Eukaryota</taxon>
        <taxon>Metazoa</taxon>
        <taxon>Ecdysozoa</taxon>
        <taxon>Arthropoda</taxon>
        <taxon>Hexapoda</taxon>
        <taxon>Insecta</taxon>
        <taxon>Pterygota</taxon>
        <taxon>Neoptera</taxon>
        <taxon>Endopterygota</taxon>
        <taxon>Diptera</taxon>
        <taxon>Nematocera</taxon>
        <taxon>Culicoidea</taxon>
        <taxon>Culicidae</taxon>
        <taxon>Anophelinae</taxon>
        <taxon>Anopheles</taxon>
    </lineage>
</organism>
<accession>A0A8W7PQL7</accession>